<sequence>MSHTFLQLLFLLVALAALRAGGQQMFNPKLLGRSNHGPGRFGGIYVGGEKRYAGNVILPGRQLNAKDKKEISKVKVEHLGEMLKRHVENLRRTANRKAELVFLVDSSASVGAENFFNELKFVKKLLADFTVDRNTTRVCVVTFSSRSRVVKHIDHLSRPDDEHHKCSLLEEELPQIQYTGGGTYTLGAFLEAQVRQVLTCGCRPTCA</sequence>
<evidence type="ECO:0000313" key="3">
    <source>
        <dbReference type="EMBL" id="KAK2187132.1"/>
    </source>
</evidence>
<dbReference type="Gene3D" id="3.40.50.410">
    <property type="entry name" value="von Willebrand factor, type A domain"/>
    <property type="match status" value="1"/>
</dbReference>
<dbReference type="InterPro" id="IPR050525">
    <property type="entry name" value="ECM_Assembly_Org"/>
</dbReference>
<organism evidence="3 4">
    <name type="scientific">Ridgeia piscesae</name>
    <name type="common">Tubeworm</name>
    <dbReference type="NCBI Taxonomy" id="27915"/>
    <lineage>
        <taxon>Eukaryota</taxon>
        <taxon>Metazoa</taxon>
        <taxon>Spiralia</taxon>
        <taxon>Lophotrochozoa</taxon>
        <taxon>Annelida</taxon>
        <taxon>Polychaeta</taxon>
        <taxon>Sedentaria</taxon>
        <taxon>Canalipalpata</taxon>
        <taxon>Sabellida</taxon>
        <taxon>Siboglinidae</taxon>
        <taxon>Ridgeia</taxon>
    </lineage>
</organism>
<feature type="signal peptide" evidence="1">
    <location>
        <begin position="1"/>
        <end position="22"/>
    </location>
</feature>
<dbReference type="PANTHER" id="PTHR24020:SF20">
    <property type="entry name" value="PH DOMAIN-CONTAINING PROTEIN"/>
    <property type="match status" value="1"/>
</dbReference>
<proteinExistence type="predicted"/>
<keyword evidence="1" id="KW-0732">Signal</keyword>
<evidence type="ECO:0000313" key="4">
    <source>
        <dbReference type="Proteomes" id="UP001209878"/>
    </source>
</evidence>
<dbReference type="SUPFAM" id="SSF53300">
    <property type="entry name" value="vWA-like"/>
    <property type="match status" value="1"/>
</dbReference>
<dbReference type="Pfam" id="PF00092">
    <property type="entry name" value="VWA"/>
    <property type="match status" value="1"/>
</dbReference>
<dbReference type="InterPro" id="IPR002035">
    <property type="entry name" value="VWF_A"/>
</dbReference>
<protein>
    <recommendedName>
        <fullName evidence="2">VWFA domain-containing protein</fullName>
    </recommendedName>
</protein>
<name>A0AAD9P2W6_RIDPI</name>
<evidence type="ECO:0000259" key="2">
    <source>
        <dbReference type="PROSITE" id="PS50234"/>
    </source>
</evidence>
<dbReference type="CDD" id="cd01450">
    <property type="entry name" value="vWFA_subfamily_ECM"/>
    <property type="match status" value="1"/>
</dbReference>
<feature type="chain" id="PRO_5041926904" description="VWFA domain-containing protein" evidence="1">
    <location>
        <begin position="23"/>
        <end position="207"/>
    </location>
</feature>
<dbReference type="PANTHER" id="PTHR24020">
    <property type="entry name" value="COLLAGEN ALPHA"/>
    <property type="match status" value="1"/>
</dbReference>
<dbReference type="EMBL" id="JAODUO010000177">
    <property type="protein sequence ID" value="KAK2187132.1"/>
    <property type="molecule type" value="Genomic_DNA"/>
</dbReference>
<dbReference type="PROSITE" id="PS50234">
    <property type="entry name" value="VWFA"/>
    <property type="match status" value="1"/>
</dbReference>
<accession>A0AAD9P2W6</accession>
<feature type="domain" description="VWFA" evidence="2">
    <location>
        <begin position="99"/>
        <end position="207"/>
    </location>
</feature>
<dbReference type="InterPro" id="IPR036465">
    <property type="entry name" value="vWFA_dom_sf"/>
</dbReference>
<keyword evidence="4" id="KW-1185">Reference proteome</keyword>
<dbReference type="Proteomes" id="UP001209878">
    <property type="component" value="Unassembled WGS sequence"/>
</dbReference>
<dbReference type="AlphaFoldDB" id="A0AAD9P2W6"/>
<reference evidence="3" key="1">
    <citation type="journal article" date="2023" name="Mol. Biol. Evol.">
        <title>Third-Generation Sequencing Reveals the Adaptive Role of the Epigenome in Three Deep-Sea Polychaetes.</title>
        <authorList>
            <person name="Perez M."/>
            <person name="Aroh O."/>
            <person name="Sun Y."/>
            <person name="Lan Y."/>
            <person name="Juniper S.K."/>
            <person name="Young C.R."/>
            <person name="Angers B."/>
            <person name="Qian P.Y."/>
        </authorList>
    </citation>
    <scope>NUCLEOTIDE SEQUENCE</scope>
    <source>
        <strain evidence="3">R07B-5</strain>
    </source>
</reference>
<evidence type="ECO:0000256" key="1">
    <source>
        <dbReference type="SAM" id="SignalP"/>
    </source>
</evidence>
<gene>
    <name evidence="3" type="ORF">NP493_177g01053</name>
</gene>
<comment type="caution">
    <text evidence="3">The sequence shown here is derived from an EMBL/GenBank/DDBJ whole genome shotgun (WGS) entry which is preliminary data.</text>
</comment>